<gene>
    <name evidence="1" type="ORF">HNAJ_LOCUS1117</name>
</gene>
<reference evidence="3" key="1">
    <citation type="submission" date="2017-02" db="UniProtKB">
        <authorList>
            <consortium name="WormBaseParasite"/>
        </authorList>
    </citation>
    <scope>IDENTIFICATION</scope>
</reference>
<dbReference type="WBParaSite" id="HNAJ_0000111701-mRNA-1">
    <property type="protein sequence ID" value="HNAJ_0000111701-mRNA-1"/>
    <property type="gene ID" value="HNAJ_0000111701"/>
</dbReference>
<proteinExistence type="predicted"/>
<protein>
    <submittedName>
        <fullName evidence="3">PIK helical domain-containing protein</fullName>
    </submittedName>
</protein>
<name>A0A0R3T2G0_RODNA</name>
<dbReference type="OrthoDB" id="10384328at2759"/>
<evidence type="ECO:0000313" key="2">
    <source>
        <dbReference type="Proteomes" id="UP000278807"/>
    </source>
</evidence>
<sequence length="224" mass="25878">MEGHLNAILYYLKCLQYLHLKVSNESLNSKPIEEFVVKSSQALASLPEHQKLSIKTFLSDHSELFPHLDVERLEELALDSANLSSRSSPFKNVPFFFEASHLASKANKPRDEIFYYMDWCWELNQEAFIKLMLEILEIGDPTLTDVSISWIIEALKIDDRVLFEFTKFSCGRIRDICVLYPEFSSEFISSLQVIYERSGCVEEPHCLNLERHIKSLRLAGLIPS</sequence>
<dbReference type="AlphaFoldDB" id="A0A0R3T2G0"/>
<organism evidence="3">
    <name type="scientific">Rodentolepis nana</name>
    <name type="common">Dwarf tapeworm</name>
    <name type="synonym">Hymenolepis nana</name>
    <dbReference type="NCBI Taxonomy" id="102285"/>
    <lineage>
        <taxon>Eukaryota</taxon>
        <taxon>Metazoa</taxon>
        <taxon>Spiralia</taxon>
        <taxon>Lophotrochozoa</taxon>
        <taxon>Platyhelminthes</taxon>
        <taxon>Cestoda</taxon>
        <taxon>Eucestoda</taxon>
        <taxon>Cyclophyllidea</taxon>
        <taxon>Hymenolepididae</taxon>
        <taxon>Rodentolepis</taxon>
    </lineage>
</organism>
<dbReference type="Proteomes" id="UP000278807">
    <property type="component" value="Unassembled WGS sequence"/>
</dbReference>
<evidence type="ECO:0000313" key="3">
    <source>
        <dbReference type="WBParaSite" id="HNAJ_0000111701-mRNA-1"/>
    </source>
</evidence>
<dbReference type="EMBL" id="UZAE01000397">
    <property type="protein sequence ID" value="VDN96976.1"/>
    <property type="molecule type" value="Genomic_DNA"/>
</dbReference>
<evidence type="ECO:0000313" key="1">
    <source>
        <dbReference type="EMBL" id="VDN96976.1"/>
    </source>
</evidence>
<reference evidence="1 2" key="2">
    <citation type="submission" date="2018-11" db="EMBL/GenBank/DDBJ databases">
        <authorList>
            <consortium name="Pathogen Informatics"/>
        </authorList>
    </citation>
    <scope>NUCLEOTIDE SEQUENCE [LARGE SCALE GENOMIC DNA]</scope>
</reference>
<keyword evidence="2" id="KW-1185">Reference proteome</keyword>
<accession>A0A0R3T2G0</accession>